<dbReference type="InterPro" id="IPR056002">
    <property type="entry name" value="DUF7580"/>
</dbReference>
<name>A0A2T2NT39_CORCC</name>
<accession>A0A2T2NT39</accession>
<dbReference type="EMBL" id="KZ678133">
    <property type="protein sequence ID" value="PSN68573.1"/>
    <property type="molecule type" value="Genomic_DNA"/>
</dbReference>
<keyword evidence="1" id="KW-0175">Coiled coil</keyword>
<keyword evidence="4" id="KW-1185">Reference proteome</keyword>
<gene>
    <name evidence="3" type="ORF">BS50DRAFT_571825</name>
</gene>
<proteinExistence type="predicted"/>
<dbReference type="Proteomes" id="UP000240883">
    <property type="component" value="Unassembled WGS sequence"/>
</dbReference>
<evidence type="ECO:0000313" key="4">
    <source>
        <dbReference type="Proteomes" id="UP000240883"/>
    </source>
</evidence>
<protein>
    <recommendedName>
        <fullName evidence="2">DUF7580 domain-containing protein</fullName>
    </recommendedName>
</protein>
<dbReference type="Pfam" id="PF24476">
    <property type="entry name" value="DUF7580"/>
    <property type="match status" value="1"/>
</dbReference>
<dbReference type="AlphaFoldDB" id="A0A2T2NT39"/>
<sequence>MSGFEIAGIVLGAFPIAIEALNKYREVARIAGFWWEIRLEFEKCRSEIRYHLLNFKRNLKQVLLPMVADESQIHQLISEPGGDLWREPSVEQQLKARLQDSYDLYLEAIQQLQSTLECINDELAFDEADIQKRLLKSRARDSRAWKIDLNQLQRGFGKTNREYQLYRLKFAIGESRRKELFAELKCYNDRLEKLLTTSDVISRLESTRSKDPRNNKVMQSAIGSFWRHADHLYKVLSKAWCCGCAGQHLANIFLQHEALIGSEFLLLFLDDSTPANTQNRWQMRDTKIQLSDPPPTNRLFTQITILPSKVEDSISTRKKNITIQPTACISPPPASSTSLNSPPSASCMSPKPEICEIKDLCAVLEQRSTTKDGYGFLEDDHKRYYIYPTSDDPSALKADDPISLRDLLSSKYHPRLTRRQRYRLALTLASSFVQLWESAWLLSSSFSPTEVLFLRDADNSSVILLDRPYVSRRFVSANNTQPAKQDFQSGITFLGILLLELCWGVLIEEHPGRKNYPTCDAKTSHLFDQLVAVEWLKEVVDEAGVDYSEAATWCLLGSKSLGSGDNWRKLLYENVVQPLERCSSYLGSNTQNTWGVIN</sequence>
<reference evidence="3 4" key="1">
    <citation type="journal article" date="2018" name="Front. Microbiol.">
        <title>Genome-Wide Analysis of Corynespora cassiicola Leaf Fall Disease Putative Effectors.</title>
        <authorList>
            <person name="Lopez D."/>
            <person name="Ribeiro S."/>
            <person name="Label P."/>
            <person name="Fumanal B."/>
            <person name="Venisse J.S."/>
            <person name="Kohler A."/>
            <person name="de Oliveira R.R."/>
            <person name="Labutti K."/>
            <person name="Lipzen A."/>
            <person name="Lail K."/>
            <person name="Bauer D."/>
            <person name="Ohm R.A."/>
            <person name="Barry K.W."/>
            <person name="Spatafora J."/>
            <person name="Grigoriev I.V."/>
            <person name="Martin F.M."/>
            <person name="Pujade-Renaud V."/>
        </authorList>
    </citation>
    <scope>NUCLEOTIDE SEQUENCE [LARGE SCALE GENOMIC DNA]</scope>
    <source>
        <strain evidence="3 4">Philippines</strain>
    </source>
</reference>
<dbReference type="PANTHER" id="PTHR35186">
    <property type="entry name" value="ANK_REP_REGION DOMAIN-CONTAINING PROTEIN"/>
    <property type="match status" value="1"/>
</dbReference>
<evidence type="ECO:0000259" key="2">
    <source>
        <dbReference type="Pfam" id="PF24476"/>
    </source>
</evidence>
<dbReference type="OrthoDB" id="3565018at2759"/>
<dbReference type="STRING" id="1448308.A0A2T2NT39"/>
<evidence type="ECO:0000256" key="1">
    <source>
        <dbReference type="SAM" id="Coils"/>
    </source>
</evidence>
<evidence type="ECO:0000313" key="3">
    <source>
        <dbReference type="EMBL" id="PSN68573.1"/>
    </source>
</evidence>
<feature type="coiled-coil region" evidence="1">
    <location>
        <begin position="95"/>
        <end position="129"/>
    </location>
</feature>
<organism evidence="3 4">
    <name type="scientific">Corynespora cassiicola Philippines</name>
    <dbReference type="NCBI Taxonomy" id="1448308"/>
    <lineage>
        <taxon>Eukaryota</taxon>
        <taxon>Fungi</taxon>
        <taxon>Dikarya</taxon>
        <taxon>Ascomycota</taxon>
        <taxon>Pezizomycotina</taxon>
        <taxon>Dothideomycetes</taxon>
        <taxon>Pleosporomycetidae</taxon>
        <taxon>Pleosporales</taxon>
        <taxon>Corynesporascaceae</taxon>
        <taxon>Corynespora</taxon>
    </lineage>
</organism>
<feature type="domain" description="DUF7580" evidence="2">
    <location>
        <begin position="351"/>
        <end position="581"/>
    </location>
</feature>
<dbReference type="PANTHER" id="PTHR35186:SF4">
    <property type="entry name" value="PRION-INHIBITION AND PROPAGATION HELO DOMAIN-CONTAINING PROTEIN"/>
    <property type="match status" value="1"/>
</dbReference>